<comment type="subcellular location">
    <subcellularLocation>
        <location evidence="1">Secreted</location>
    </subcellularLocation>
</comment>
<evidence type="ECO:0000256" key="4">
    <source>
        <dbReference type="SAM" id="SignalP"/>
    </source>
</evidence>
<dbReference type="AlphaFoldDB" id="A0A6J8BQ27"/>
<dbReference type="PANTHER" id="PTHR22923">
    <property type="entry name" value="CEREBELLIN-RELATED"/>
    <property type="match status" value="1"/>
</dbReference>
<dbReference type="EMBL" id="CACVKT020003664">
    <property type="protein sequence ID" value="CAC5384869.1"/>
    <property type="molecule type" value="Genomic_DNA"/>
</dbReference>
<dbReference type="InterPro" id="IPR050822">
    <property type="entry name" value="Cerebellin_Synaptic_Org"/>
</dbReference>
<reference evidence="6 7" key="1">
    <citation type="submission" date="2020-06" db="EMBL/GenBank/DDBJ databases">
        <authorList>
            <person name="Li R."/>
            <person name="Bekaert M."/>
        </authorList>
    </citation>
    <scope>NUCLEOTIDE SEQUENCE [LARGE SCALE GENOMIC DNA]</scope>
    <source>
        <strain evidence="7">wild</strain>
    </source>
</reference>
<keyword evidence="7" id="KW-1185">Reference proteome</keyword>
<proteinExistence type="predicted"/>
<organism evidence="6 7">
    <name type="scientific">Mytilus coruscus</name>
    <name type="common">Sea mussel</name>
    <dbReference type="NCBI Taxonomy" id="42192"/>
    <lineage>
        <taxon>Eukaryota</taxon>
        <taxon>Metazoa</taxon>
        <taxon>Spiralia</taxon>
        <taxon>Lophotrochozoa</taxon>
        <taxon>Mollusca</taxon>
        <taxon>Bivalvia</taxon>
        <taxon>Autobranchia</taxon>
        <taxon>Pteriomorphia</taxon>
        <taxon>Mytilida</taxon>
        <taxon>Mytiloidea</taxon>
        <taxon>Mytilidae</taxon>
        <taxon>Mytilinae</taxon>
        <taxon>Mytilus</taxon>
    </lineage>
</organism>
<evidence type="ECO:0000256" key="3">
    <source>
        <dbReference type="ARBA" id="ARBA00022729"/>
    </source>
</evidence>
<sequence length="268" mass="29607">MVVIFVVFAICCIHFDSVSGSSDRISRLEKLVEAQNVMILGFKKEFDELKDTVRTQNIKIDRLENQLQSCKACFDFKGSNTTGALLSHQILTSRNKLNVETQKYIVGVPNNRLQKDLGRNRRLLLSGSNGDSPPIIAFHAYLSKSEIDPGHHHTIIFDSVLSNSGNGYNNNSGTFIAPANGMYVFAYTVVGYRGSRMPVHLVVNSNIVGATAADSISDTPYQSASTVVVVYLNQNDTCFLRTTTITGYVVGNLYSSDWSRSSFSAWKL</sequence>
<dbReference type="InterPro" id="IPR001073">
    <property type="entry name" value="C1q_dom"/>
</dbReference>
<keyword evidence="2" id="KW-0964">Secreted</keyword>
<feature type="domain" description="C1q" evidence="5">
    <location>
        <begin position="131"/>
        <end position="268"/>
    </location>
</feature>
<evidence type="ECO:0000256" key="2">
    <source>
        <dbReference type="ARBA" id="ARBA00022525"/>
    </source>
</evidence>
<dbReference type="PROSITE" id="PS50871">
    <property type="entry name" value="C1Q"/>
    <property type="match status" value="1"/>
</dbReference>
<name>A0A6J8BQ27_MYTCO</name>
<dbReference type="PRINTS" id="PR00007">
    <property type="entry name" value="COMPLEMNTC1Q"/>
</dbReference>
<feature type="signal peptide" evidence="4">
    <location>
        <begin position="1"/>
        <end position="20"/>
    </location>
</feature>
<dbReference type="InterPro" id="IPR008983">
    <property type="entry name" value="Tumour_necrosis_fac-like_dom"/>
</dbReference>
<evidence type="ECO:0000313" key="6">
    <source>
        <dbReference type="EMBL" id="CAC5384869.1"/>
    </source>
</evidence>
<accession>A0A6J8BQ27</accession>
<gene>
    <name evidence="6" type="ORF">MCOR_20476</name>
</gene>
<dbReference type="SMART" id="SM00110">
    <property type="entry name" value="C1Q"/>
    <property type="match status" value="1"/>
</dbReference>
<protein>
    <submittedName>
        <fullName evidence="6">C1QL</fullName>
    </submittedName>
</protein>
<dbReference type="Proteomes" id="UP000507470">
    <property type="component" value="Unassembled WGS sequence"/>
</dbReference>
<dbReference type="Pfam" id="PF00386">
    <property type="entry name" value="C1q"/>
    <property type="match status" value="1"/>
</dbReference>
<dbReference type="OrthoDB" id="6151356at2759"/>
<dbReference type="GO" id="GO:0005576">
    <property type="term" value="C:extracellular region"/>
    <property type="evidence" value="ECO:0007669"/>
    <property type="project" value="UniProtKB-SubCell"/>
</dbReference>
<dbReference type="Gene3D" id="2.60.120.40">
    <property type="match status" value="1"/>
</dbReference>
<dbReference type="SUPFAM" id="SSF49842">
    <property type="entry name" value="TNF-like"/>
    <property type="match status" value="1"/>
</dbReference>
<feature type="chain" id="PRO_5027057788" evidence="4">
    <location>
        <begin position="21"/>
        <end position="268"/>
    </location>
</feature>
<evidence type="ECO:0000259" key="5">
    <source>
        <dbReference type="PROSITE" id="PS50871"/>
    </source>
</evidence>
<evidence type="ECO:0000313" key="7">
    <source>
        <dbReference type="Proteomes" id="UP000507470"/>
    </source>
</evidence>
<dbReference type="PANTHER" id="PTHR22923:SF116">
    <property type="entry name" value="C1Q DOMAIN-CONTAINING PROTEIN"/>
    <property type="match status" value="1"/>
</dbReference>
<keyword evidence="3 4" id="KW-0732">Signal</keyword>
<evidence type="ECO:0000256" key="1">
    <source>
        <dbReference type="ARBA" id="ARBA00004613"/>
    </source>
</evidence>